<dbReference type="EMBL" id="PKLL01000014">
    <property type="protein sequence ID" value="RZE23713.1"/>
    <property type="molecule type" value="Genomic_DNA"/>
</dbReference>
<dbReference type="RefSeq" id="WP_049978132.1">
    <property type="nucleotide sequence ID" value="NZ_CP014485.1"/>
</dbReference>
<comment type="caution">
    <text evidence="1">The sequence shown here is derived from an EMBL/GenBank/DDBJ whole genome shotgun (WGS) entry which is preliminary data.</text>
</comment>
<sequence>MPYSFLLRLLPTETPPHLYRATVHNADGTHEAFLLLTSDPPSVHLTDARGNPSGGLRMSLADGTVERTDAEPQEAHPALTTEDFMTVAAHLLTQHRRQGRPPGEICRVFA</sequence>
<dbReference type="Proteomes" id="UP000292693">
    <property type="component" value="Unassembled WGS sequence"/>
</dbReference>
<reference evidence="3 4" key="1">
    <citation type="submission" date="2017-12" db="EMBL/GenBank/DDBJ databases">
        <title>Population genomics insights into the ecological differentiation and adaptive evolution in streptomycetes.</title>
        <authorList>
            <person name="Li Y."/>
            <person name="Huang Y."/>
        </authorList>
    </citation>
    <scope>NUCLEOTIDE SEQUENCE [LARGE SCALE GENOMIC DNA]</scope>
    <source>
        <strain evidence="2 3">FXJ.2339</strain>
        <strain evidence="1 4">NBRC 100770</strain>
    </source>
</reference>
<dbReference type="AlphaFoldDB" id="A0A126Y714"/>
<gene>
    <name evidence="2" type="ORF">C0Q91_13010</name>
    <name evidence="1" type="ORF">C0Q92_13065</name>
</gene>
<evidence type="ECO:0000313" key="2">
    <source>
        <dbReference type="EMBL" id="RZE40717.1"/>
    </source>
</evidence>
<proteinExistence type="predicted"/>
<evidence type="ECO:0000313" key="1">
    <source>
        <dbReference type="EMBL" id="RZE23713.1"/>
    </source>
</evidence>
<organism evidence="1 4">
    <name type="scientific">Streptomyces albidoflavus</name>
    <dbReference type="NCBI Taxonomy" id="1886"/>
    <lineage>
        <taxon>Bacteria</taxon>
        <taxon>Bacillati</taxon>
        <taxon>Actinomycetota</taxon>
        <taxon>Actinomycetes</taxon>
        <taxon>Kitasatosporales</taxon>
        <taxon>Streptomycetaceae</taxon>
        <taxon>Streptomyces</taxon>
        <taxon>Streptomyces albidoflavus group</taxon>
    </lineage>
</organism>
<protein>
    <submittedName>
        <fullName evidence="1">Uncharacterized protein</fullName>
    </submittedName>
</protein>
<evidence type="ECO:0000313" key="4">
    <source>
        <dbReference type="Proteomes" id="UP000292693"/>
    </source>
</evidence>
<name>A0A126Y714_9ACTN</name>
<dbReference type="EMBL" id="PKLK01000014">
    <property type="protein sequence ID" value="RZE40717.1"/>
    <property type="molecule type" value="Genomic_DNA"/>
</dbReference>
<evidence type="ECO:0000313" key="3">
    <source>
        <dbReference type="Proteomes" id="UP000292095"/>
    </source>
</evidence>
<accession>A0A126Y714</accession>
<dbReference type="Proteomes" id="UP000292095">
    <property type="component" value="Unassembled WGS sequence"/>
</dbReference>